<dbReference type="Proteomes" id="UP000199426">
    <property type="component" value="Unassembled WGS sequence"/>
</dbReference>
<dbReference type="EMBL" id="FNEG01000004">
    <property type="protein sequence ID" value="SDJ10904.1"/>
    <property type="molecule type" value="Genomic_DNA"/>
</dbReference>
<name>A0A2X2VFL7_CHRJE</name>
<dbReference type="STRING" id="445960.SAMN05421542_2672"/>
<reference evidence="1 3" key="1">
    <citation type="submission" date="2016-10" db="EMBL/GenBank/DDBJ databases">
        <authorList>
            <person name="Varghese N."/>
            <person name="Submissions S."/>
        </authorList>
    </citation>
    <scope>NUCLEOTIDE SEQUENCE [LARGE SCALE GENOMIC DNA]</scope>
    <source>
        <strain evidence="1 3">DSM 19299</strain>
    </source>
</reference>
<reference evidence="2 4" key="2">
    <citation type="submission" date="2018-06" db="EMBL/GenBank/DDBJ databases">
        <authorList>
            <consortium name="Pathogen Informatics"/>
            <person name="Doyle S."/>
        </authorList>
    </citation>
    <scope>NUCLEOTIDE SEQUENCE [LARGE SCALE GENOMIC DNA]</scope>
    <source>
        <strain evidence="2 4">NCTC13492</strain>
    </source>
</reference>
<sequence>MKCNQMNKEIHELLYHYNEDGEEGYDLNEVQLLEKIDIDRVEGLKLLLHNNDQYIAYQAMLILLAWGIPEGFEFLNRFMSEKWAEKEEFEPHRLHGEDNVYDIITNALYISTFNGKDGQELYPYIKQFLNLYGDWFFESHLKHFLLKKDCCPLLKEMEEGMQNALGNKRYYQASQLFPVLVHYDKNKFNEYRQVFTLSINQDNRIEYNVEEAEKIEQKN</sequence>
<evidence type="ECO:0000313" key="3">
    <source>
        <dbReference type="Proteomes" id="UP000199426"/>
    </source>
</evidence>
<dbReference type="EMBL" id="UAWB01000002">
    <property type="protein sequence ID" value="SQB27906.1"/>
    <property type="molecule type" value="Genomic_DNA"/>
</dbReference>
<evidence type="ECO:0000313" key="4">
    <source>
        <dbReference type="Proteomes" id="UP000251670"/>
    </source>
</evidence>
<gene>
    <name evidence="2" type="ORF">NCTC13492_01489</name>
    <name evidence="1" type="ORF">SAMN05421542_2672</name>
</gene>
<dbReference type="Proteomes" id="UP000251670">
    <property type="component" value="Unassembled WGS sequence"/>
</dbReference>
<evidence type="ECO:0000313" key="1">
    <source>
        <dbReference type="EMBL" id="SDJ10904.1"/>
    </source>
</evidence>
<organism evidence="2 4">
    <name type="scientific">Chryseobacterium jejuense</name>
    <dbReference type="NCBI Taxonomy" id="445960"/>
    <lineage>
        <taxon>Bacteria</taxon>
        <taxon>Pseudomonadati</taxon>
        <taxon>Bacteroidota</taxon>
        <taxon>Flavobacteriia</taxon>
        <taxon>Flavobacteriales</taxon>
        <taxon>Weeksellaceae</taxon>
        <taxon>Chryseobacterium group</taxon>
        <taxon>Chryseobacterium</taxon>
    </lineage>
</organism>
<protein>
    <submittedName>
        <fullName evidence="2">Uncharacterized protein</fullName>
    </submittedName>
</protein>
<proteinExistence type="predicted"/>
<accession>A0A2X2VFL7</accession>
<evidence type="ECO:0000313" key="2">
    <source>
        <dbReference type="EMBL" id="SQB27906.1"/>
    </source>
</evidence>
<keyword evidence="3" id="KW-1185">Reference proteome</keyword>
<dbReference type="AlphaFoldDB" id="A0A2X2VFL7"/>